<protein>
    <submittedName>
        <fullName evidence="2">Uncharacterized protein</fullName>
    </submittedName>
</protein>
<evidence type="ECO:0000313" key="2">
    <source>
        <dbReference type="EMBL" id="KIJ33453.1"/>
    </source>
</evidence>
<feature type="region of interest" description="Disordered" evidence="1">
    <location>
        <begin position="418"/>
        <end position="448"/>
    </location>
</feature>
<keyword evidence="3" id="KW-1185">Reference proteome</keyword>
<proteinExistence type="predicted"/>
<gene>
    <name evidence="2" type="ORF">M422DRAFT_264557</name>
</gene>
<accession>A0A0C9TT71</accession>
<name>A0A0C9TT71_SPHS4</name>
<dbReference type="AlphaFoldDB" id="A0A0C9TT71"/>
<reference evidence="2 3" key="1">
    <citation type="submission" date="2014-06" db="EMBL/GenBank/DDBJ databases">
        <title>Evolutionary Origins and Diversification of the Mycorrhizal Mutualists.</title>
        <authorList>
            <consortium name="DOE Joint Genome Institute"/>
            <consortium name="Mycorrhizal Genomics Consortium"/>
            <person name="Kohler A."/>
            <person name="Kuo A."/>
            <person name="Nagy L.G."/>
            <person name="Floudas D."/>
            <person name="Copeland A."/>
            <person name="Barry K.W."/>
            <person name="Cichocki N."/>
            <person name="Veneault-Fourrey C."/>
            <person name="LaButti K."/>
            <person name="Lindquist E.A."/>
            <person name="Lipzen A."/>
            <person name="Lundell T."/>
            <person name="Morin E."/>
            <person name="Murat C."/>
            <person name="Riley R."/>
            <person name="Ohm R."/>
            <person name="Sun H."/>
            <person name="Tunlid A."/>
            <person name="Henrissat B."/>
            <person name="Grigoriev I.V."/>
            <person name="Hibbett D.S."/>
            <person name="Martin F."/>
        </authorList>
    </citation>
    <scope>NUCLEOTIDE SEQUENCE [LARGE SCALE GENOMIC DNA]</scope>
    <source>
        <strain evidence="2 3">SS14</strain>
    </source>
</reference>
<organism evidence="2 3">
    <name type="scientific">Sphaerobolus stellatus (strain SS14)</name>
    <dbReference type="NCBI Taxonomy" id="990650"/>
    <lineage>
        <taxon>Eukaryota</taxon>
        <taxon>Fungi</taxon>
        <taxon>Dikarya</taxon>
        <taxon>Basidiomycota</taxon>
        <taxon>Agaricomycotina</taxon>
        <taxon>Agaricomycetes</taxon>
        <taxon>Phallomycetidae</taxon>
        <taxon>Geastrales</taxon>
        <taxon>Sphaerobolaceae</taxon>
        <taxon>Sphaerobolus</taxon>
    </lineage>
</organism>
<dbReference type="HOGENOM" id="CLU_009122_4_0_1"/>
<sequence>MNMHPIVLRPAFLPAEIRNASGNGGGTFIGLMPIVGNPNNTIENEDDTPTSVELAQFKRELYHKVTHVIFRSLRKRSHHGDALSCGDKIMRVVYPGFLIHSVDGEEGCSTCGTHGAQAKHPCPKCLAEKTALTMLSKHFMPRVQEVMIDIFRNAKKLGSSSRMALLRDSGLHFVKNTFWKINNSSPYDAYSYDLLHAFDAGEWSKHLWPLVLEKVTKEHGKKFNYLKHHNLIHLPEDIENKGCTENYSTRPGEGFQQEGSPASIWTNFKNTESQITHIDENQEAIACIRMFVDLHDEELSKAMSAEDLTDGNEPPPRPVRCQDNYAVGSPLTKITIDILENTKGNLPLYRSFRSKLHEFLKSELDKDSCPRGFLTITPYQCLYLTYMSLEDWREKRDILHCDPSFHNRPRYDCVVINTNPGMSQKSEKPDHGWPDEDTVRHGQTRVRA</sequence>
<dbReference type="Pfam" id="PF18759">
    <property type="entry name" value="Plavaka"/>
    <property type="match status" value="1"/>
</dbReference>
<dbReference type="OrthoDB" id="3239511at2759"/>
<evidence type="ECO:0000313" key="3">
    <source>
        <dbReference type="Proteomes" id="UP000054279"/>
    </source>
</evidence>
<feature type="compositionally biased region" description="Basic and acidic residues" evidence="1">
    <location>
        <begin position="425"/>
        <end position="440"/>
    </location>
</feature>
<evidence type="ECO:0000256" key="1">
    <source>
        <dbReference type="SAM" id="MobiDB-lite"/>
    </source>
</evidence>
<dbReference type="Proteomes" id="UP000054279">
    <property type="component" value="Unassembled WGS sequence"/>
</dbReference>
<dbReference type="InterPro" id="IPR041078">
    <property type="entry name" value="Plavaka"/>
</dbReference>
<dbReference type="EMBL" id="KN837212">
    <property type="protein sequence ID" value="KIJ33453.1"/>
    <property type="molecule type" value="Genomic_DNA"/>
</dbReference>